<reference evidence="1 2" key="1">
    <citation type="journal article" date="2023" name="Nucleic Acids Res.">
        <title>The hologenome of Daphnia magna reveals possible DNA methylation and microbiome-mediated evolution of the host genome.</title>
        <authorList>
            <person name="Chaturvedi A."/>
            <person name="Li X."/>
            <person name="Dhandapani V."/>
            <person name="Marshall H."/>
            <person name="Kissane S."/>
            <person name="Cuenca-Cambronero M."/>
            <person name="Asole G."/>
            <person name="Calvet F."/>
            <person name="Ruiz-Romero M."/>
            <person name="Marangio P."/>
            <person name="Guigo R."/>
            <person name="Rago D."/>
            <person name="Mirbahai L."/>
            <person name="Eastwood N."/>
            <person name="Colbourne J.K."/>
            <person name="Zhou J."/>
            <person name="Mallon E."/>
            <person name="Orsini L."/>
        </authorList>
    </citation>
    <scope>NUCLEOTIDE SEQUENCE [LARGE SCALE GENOMIC DNA]</scope>
    <source>
        <strain evidence="1">LRV0_1</strain>
    </source>
</reference>
<keyword evidence="2" id="KW-1185">Reference proteome</keyword>
<organism evidence="1 2">
    <name type="scientific">Daphnia magna</name>
    <dbReference type="NCBI Taxonomy" id="35525"/>
    <lineage>
        <taxon>Eukaryota</taxon>
        <taxon>Metazoa</taxon>
        <taxon>Ecdysozoa</taxon>
        <taxon>Arthropoda</taxon>
        <taxon>Crustacea</taxon>
        <taxon>Branchiopoda</taxon>
        <taxon>Diplostraca</taxon>
        <taxon>Cladocera</taxon>
        <taxon>Anomopoda</taxon>
        <taxon>Daphniidae</taxon>
        <taxon>Daphnia</taxon>
    </lineage>
</organism>
<protein>
    <submittedName>
        <fullName evidence="1">Uncharacterized protein</fullName>
    </submittedName>
</protein>
<gene>
    <name evidence="1" type="ORF">OUZ56_017437</name>
</gene>
<comment type="caution">
    <text evidence="1">The sequence shown here is derived from an EMBL/GenBank/DDBJ whole genome shotgun (WGS) entry which is preliminary data.</text>
</comment>
<dbReference type="Proteomes" id="UP001234178">
    <property type="component" value="Unassembled WGS sequence"/>
</dbReference>
<evidence type="ECO:0000313" key="1">
    <source>
        <dbReference type="EMBL" id="KAK4028177.1"/>
    </source>
</evidence>
<evidence type="ECO:0000313" key="2">
    <source>
        <dbReference type="Proteomes" id="UP001234178"/>
    </source>
</evidence>
<accession>A0ABR0AST0</accession>
<dbReference type="EMBL" id="JAOYFB010000038">
    <property type="protein sequence ID" value="KAK4028177.1"/>
    <property type="molecule type" value="Genomic_DNA"/>
</dbReference>
<proteinExistence type="predicted"/>
<sequence>MGSYSEEDEDVVEVDVQVGKTETGEHVARCDACSQNKSNHKGNLERHAVTITHIEAMSLYRDKLQQEASMTQFTLPLNDKIPFLELRICTLV</sequence>
<name>A0ABR0AST0_9CRUS</name>